<name>A0AAV4U8U4_CAEEX</name>
<protein>
    <submittedName>
        <fullName evidence="1">Uncharacterized protein</fullName>
    </submittedName>
</protein>
<reference evidence="1 2" key="1">
    <citation type="submission" date="2021-06" db="EMBL/GenBank/DDBJ databases">
        <title>Caerostris extrusa draft genome.</title>
        <authorList>
            <person name="Kono N."/>
            <person name="Arakawa K."/>
        </authorList>
    </citation>
    <scope>NUCLEOTIDE SEQUENCE [LARGE SCALE GENOMIC DNA]</scope>
</reference>
<proteinExistence type="predicted"/>
<dbReference type="EMBL" id="BPLR01012481">
    <property type="protein sequence ID" value="GIY54199.1"/>
    <property type="molecule type" value="Genomic_DNA"/>
</dbReference>
<organism evidence="1 2">
    <name type="scientific">Caerostris extrusa</name>
    <name type="common">Bark spider</name>
    <name type="synonym">Caerostris bankana</name>
    <dbReference type="NCBI Taxonomy" id="172846"/>
    <lineage>
        <taxon>Eukaryota</taxon>
        <taxon>Metazoa</taxon>
        <taxon>Ecdysozoa</taxon>
        <taxon>Arthropoda</taxon>
        <taxon>Chelicerata</taxon>
        <taxon>Arachnida</taxon>
        <taxon>Araneae</taxon>
        <taxon>Araneomorphae</taxon>
        <taxon>Entelegynae</taxon>
        <taxon>Araneoidea</taxon>
        <taxon>Araneidae</taxon>
        <taxon>Caerostris</taxon>
    </lineage>
</organism>
<sequence length="93" mass="10865">MIHIICRRFQNQSPGNIGSNAQPPCIRRTIKRTNKTTGKKLILQKRALSWTLICRNRAINVHGEHDSQFCFSIDGLFLQENWPNNLNNRFLIF</sequence>
<evidence type="ECO:0000313" key="1">
    <source>
        <dbReference type="EMBL" id="GIY54199.1"/>
    </source>
</evidence>
<gene>
    <name evidence="1" type="ORF">CEXT_753261</name>
</gene>
<comment type="caution">
    <text evidence="1">The sequence shown here is derived from an EMBL/GenBank/DDBJ whole genome shotgun (WGS) entry which is preliminary data.</text>
</comment>
<dbReference type="AlphaFoldDB" id="A0AAV4U8U4"/>
<keyword evidence="2" id="KW-1185">Reference proteome</keyword>
<evidence type="ECO:0000313" key="2">
    <source>
        <dbReference type="Proteomes" id="UP001054945"/>
    </source>
</evidence>
<dbReference type="Proteomes" id="UP001054945">
    <property type="component" value="Unassembled WGS sequence"/>
</dbReference>
<accession>A0AAV4U8U4</accession>